<dbReference type="SUPFAM" id="SSF51735">
    <property type="entry name" value="NAD(P)-binding Rossmann-fold domains"/>
    <property type="match status" value="1"/>
</dbReference>
<dbReference type="AlphaFoldDB" id="A0A2S6MUP5"/>
<protein>
    <recommendedName>
        <fullName evidence="6">Short-chain dehydrogenase</fullName>
    </recommendedName>
</protein>
<evidence type="ECO:0000313" key="5">
    <source>
        <dbReference type="Proteomes" id="UP000239724"/>
    </source>
</evidence>
<gene>
    <name evidence="4" type="ORF">CCS01_31195</name>
</gene>
<sequence length="266" mass="28122">MPTERQTAIVTGAASGMGRAMALGLSEAGFDVVAVDRNEVALGTLPAAIKSVAADLARPESFATVVDATISAFGRIDVLVNNAGIGQAEIRKDQRGNPIRFWEITPEQWQRFLAVNATAPILMTRAVLPHMLKANRGRIITVTTSLGTMVREGYLLYGSSKAAAESAMAVLAADLKDTALTVNVLVPGGVTDTPLVGEAGDRSKMLRPEIMLPPLLWLVSGEAAGVSGRRFIAADWDTRLPPTQAAERAGAPVAWLSIARMPIEPN</sequence>
<dbReference type="CDD" id="cd05233">
    <property type="entry name" value="SDR_c"/>
    <property type="match status" value="1"/>
</dbReference>
<reference evidence="4 5" key="1">
    <citation type="journal article" date="2018" name="Arch. Microbiol.">
        <title>New insights into the metabolic potential of the phototrophic purple bacterium Rhodopila globiformis DSM 161(T) from its draft genome sequence and evidence for a vanadium-dependent nitrogenase.</title>
        <authorList>
            <person name="Imhoff J.F."/>
            <person name="Rahn T."/>
            <person name="Kunzel S."/>
            <person name="Neulinger S.C."/>
        </authorList>
    </citation>
    <scope>NUCLEOTIDE SEQUENCE [LARGE SCALE GENOMIC DNA]</scope>
    <source>
        <strain evidence="4 5">DSM 161</strain>
    </source>
</reference>
<dbReference type="GO" id="GO:0048038">
    <property type="term" value="F:quinone binding"/>
    <property type="evidence" value="ECO:0007669"/>
    <property type="project" value="TreeGrafter"/>
</dbReference>
<organism evidence="4 5">
    <name type="scientific">Rhodopila globiformis</name>
    <name type="common">Rhodopseudomonas globiformis</name>
    <dbReference type="NCBI Taxonomy" id="1071"/>
    <lineage>
        <taxon>Bacteria</taxon>
        <taxon>Pseudomonadati</taxon>
        <taxon>Pseudomonadota</taxon>
        <taxon>Alphaproteobacteria</taxon>
        <taxon>Acetobacterales</taxon>
        <taxon>Acetobacteraceae</taxon>
        <taxon>Rhodopila</taxon>
    </lineage>
</organism>
<comment type="caution">
    <text evidence="4">The sequence shown here is derived from an EMBL/GenBank/DDBJ whole genome shotgun (WGS) entry which is preliminary data.</text>
</comment>
<dbReference type="OrthoDB" id="154414at2"/>
<dbReference type="RefSeq" id="WP_104523116.1">
    <property type="nucleotide sequence ID" value="NZ_NHRY01000274.1"/>
</dbReference>
<keyword evidence="5" id="KW-1185">Reference proteome</keyword>
<dbReference type="PRINTS" id="PR00080">
    <property type="entry name" value="SDRFAMILY"/>
</dbReference>
<dbReference type="EMBL" id="NHRY01000274">
    <property type="protein sequence ID" value="PPQ26083.1"/>
    <property type="molecule type" value="Genomic_DNA"/>
</dbReference>
<comment type="similarity">
    <text evidence="1 3">Belongs to the short-chain dehydrogenases/reductases (SDR) family.</text>
</comment>
<evidence type="ECO:0008006" key="6">
    <source>
        <dbReference type="Google" id="ProtNLM"/>
    </source>
</evidence>
<dbReference type="InterPro" id="IPR002347">
    <property type="entry name" value="SDR_fam"/>
</dbReference>
<dbReference type="Proteomes" id="UP000239724">
    <property type="component" value="Unassembled WGS sequence"/>
</dbReference>
<dbReference type="PRINTS" id="PR00081">
    <property type="entry name" value="GDHRDH"/>
</dbReference>
<dbReference type="Gene3D" id="3.40.50.720">
    <property type="entry name" value="NAD(P)-binding Rossmann-like Domain"/>
    <property type="match status" value="1"/>
</dbReference>
<dbReference type="GO" id="GO:0016616">
    <property type="term" value="F:oxidoreductase activity, acting on the CH-OH group of donors, NAD or NADP as acceptor"/>
    <property type="evidence" value="ECO:0007669"/>
    <property type="project" value="TreeGrafter"/>
</dbReference>
<dbReference type="Pfam" id="PF00106">
    <property type="entry name" value="adh_short"/>
    <property type="match status" value="1"/>
</dbReference>
<evidence type="ECO:0000256" key="2">
    <source>
        <dbReference type="ARBA" id="ARBA00023002"/>
    </source>
</evidence>
<dbReference type="InterPro" id="IPR036291">
    <property type="entry name" value="NAD(P)-bd_dom_sf"/>
</dbReference>
<evidence type="ECO:0000313" key="4">
    <source>
        <dbReference type="EMBL" id="PPQ26083.1"/>
    </source>
</evidence>
<dbReference type="PANTHER" id="PTHR42760">
    <property type="entry name" value="SHORT-CHAIN DEHYDROGENASES/REDUCTASES FAMILY MEMBER"/>
    <property type="match status" value="1"/>
</dbReference>
<proteinExistence type="inferred from homology"/>
<evidence type="ECO:0000256" key="1">
    <source>
        <dbReference type="ARBA" id="ARBA00006484"/>
    </source>
</evidence>
<dbReference type="PANTHER" id="PTHR42760:SF133">
    <property type="entry name" value="3-OXOACYL-[ACYL-CARRIER-PROTEIN] REDUCTASE"/>
    <property type="match status" value="1"/>
</dbReference>
<name>A0A2S6MUP5_RHOGL</name>
<accession>A0A2S6MUP5</accession>
<evidence type="ECO:0000256" key="3">
    <source>
        <dbReference type="RuleBase" id="RU000363"/>
    </source>
</evidence>
<dbReference type="GO" id="GO:0006633">
    <property type="term" value="P:fatty acid biosynthetic process"/>
    <property type="evidence" value="ECO:0007669"/>
    <property type="project" value="TreeGrafter"/>
</dbReference>
<keyword evidence="2" id="KW-0560">Oxidoreductase</keyword>